<accession>A0AB74NA74</accession>
<keyword evidence="10 12" id="KW-0456">Lyase</keyword>
<evidence type="ECO:0000256" key="9">
    <source>
        <dbReference type="ARBA" id="ARBA00023204"/>
    </source>
</evidence>
<comment type="similarity">
    <text evidence="1 12">Belongs to the Nth/MutY family.</text>
</comment>
<dbReference type="InterPro" id="IPR005759">
    <property type="entry name" value="Nth"/>
</dbReference>
<evidence type="ECO:0000256" key="10">
    <source>
        <dbReference type="ARBA" id="ARBA00023239"/>
    </source>
</evidence>
<reference evidence="14 15" key="1">
    <citation type="submission" date="2019-08" db="EMBL/GenBank/DDBJ databases">
        <title>Soil Listeria distribution.</title>
        <authorList>
            <person name="Liao J."/>
        </authorList>
    </citation>
    <scope>NUCLEOTIDE SEQUENCE [LARGE SCALE GENOMIC DNA]</scope>
    <source>
        <strain evidence="14 15">IN-RH-2-BL1</strain>
    </source>
</reference>
<dbReference type="PROSITE" id="PS01155">
    <property type="entry name" value="ENDONUCLEASE_III_2"/>
    <property type="match status" value="1"/>
</dbReference>
<evidence type="ECO:0000256" key="3">
    <source>
        <dbReference type="ARBA" id="ARBA00022723"/>
    </source>
</evidence>
<evidence type="ECO:0000256" key="4">
    <source>
        <dbReference type="ARBA" id="ARBA00022763"/>
    </source>
</evidence>
<dbReference type="PIRSF" id="PIRSF001435">
    <property type="entry name" value="Nth"/>
    <property type="match status" value="1"/>
</dbReference>
<dbReference type="Proteomes" id="UP000322220">
    <property type="component" value="Unassembled WGS sequence"/>
</dbReference>
<dbReference type="PANTHER" id="PTHR10359">
    <property type="entry name" value="A/G-SPECIFIC ADENINE GLYCOSYLASE/ENDONUCLEASE III"/>
    <property type="match status" value="1"/>
</dbReference>
<evidence type="ECO:0000256" key="12">
    <source>
        <dbReference type="HAMAP-Rule" id="MF_00942"/>
    </source>
</evidence>
<dbReference type="GO" id="GO:0006285">
    <property type="term" value="P:base-excision repair, AP site formation"/>
    <property type="evidence" value="ECO:0007669"/>
    <property type="project" value="TreeGrafter"/>
</dbReference>
<dbReference type="GO" id="GO:0019104">
    <property type="term" value="F:DNA N-glycosylase activity"/>
    <property type="evidence" value="ECO:0007669"/>
    <property type="project" value="UniProtKB-UniRule"/>
</dbReference>
<comment type="caution">
    <text evidence="14">The sequence shown here is derived from an EMBL/GenBank/DDBJ whole genome shotgun (WGS) entry which is preliminary data.</text>
</comment>
<keyword evidence="11 12" id="KW-0326">Glycosidase</keyword>
<dbReference type="Gene3D" id="1.10.1670.10">
    <property type="entry name" value="Helix-hairpin-Helix base-excision DNA repair enzymes (C-terminal)"/>
    <property type="match status" value="1"/>
</dbReference>
<organism evidence="14 15">
    <name type="scientific">Listeria monocytogenes</name>
    <dbReference type="NCBI Taxonomy" id="1639"/>
    <lineage>
        <taxon>Bacteria</taxon>
        <taxon>Bacillati</taxon>
        <taxon>Bacillota</taxon>
        <taxon>Bacilli</taxon>
        <taxon>Bacillales</taxon>
        <taxon>Listeriaceae</taxon>
        <taxon>Listeria</taxon>
    </lineage>
</organism>
<evidence type="ECO:0000256" key="7">
    <source>
        <dbReference type="ARBA" id="ARBA00023014"/>
    </source>
</evidence>
<dbReference type="Gene3D" id="1.10.340.30">
    <property type="entry name" value="Hypothetical protein, domain 2"/>
    <property type="match status" value="1"/>
</dbReference>
<evidence type="ECO:0000256" key="5">
    <source>
        <dbReference type="ARBA" id="ARBA00022801"/>
    </source>
</evidence>
<evidence type="ECO:0000256" key="1">
    <source>
        <dbReference type="ARBA" id="ARBA00008343"/>
    </source>
</evidence>
<keyword evidence="7 12" id="KW-0411">Iron-sulfur</keyword>
<evidence type="ECO:0000313" key="14">
    <source>
        <dbReference type="EMBL" id="TYU51942.1"/>
    </source>
</evidence>
<dbReference type="CDD" id="cd00056">
    <property type="entry name" value="ENDO3c"/>
    <property type="match status" value="1"/>
</dbReference>
<dbReference type="FunFam" id="1.10.1670.10:FF:000001">
    <property type="entry name" value="Endonuclease III"/>
    <property type="match status" value="1"/>
</dbReference>
<gene>
    <name evidence="12 14" type="primary">nth</name>
    <name evidence="14" type="ORF">FZW98_10910</name>
</gene>
<keyword evidence="6 12" id="KW-0408">Iron</keyword>
<protein>
    <recommendedName>
        <fullName evidence="12">Endonuclease III</fullName>
        <ecNumber evidence="12">4.2.99.18</ecNumber>
    </recommendedName>
    <alternativeName>
        <fullName evidence="12">DNA-(apurinic or apyrimidinic site) lyase</fullName>
    </alternativeName>
</protein>
<keyword evidence="5 12" id="KW-0378">Hydrolase</keyword>
<dbReference type="InterPro" id="IPR023170">
    <property type="entry name" value="HhH_base_excis_C"/>
</dbReference>
<keyword evidence="3 12" id="KW-0479">Metal-binding</keyword>
<keyword evidence="14" id="KW-0255">Endonuclease</keyword>
<dbReference type="SUPFAM" id="SSF48150">
    <property type="entry name" value="DNA-glycosylase"/>
    <property type="match status" value="1"/>
</dbReference>
<feature type="binding site" evidence="12">
    <location>
        <position position="189"/>
    </location>
    <ligand>
        <name>[4Fe-4S] cluster</name>
        <dbReference type="ChEBI" id="CHEBI:49883"/>
    </ligand>
</feature>
<dbReference type="SMART" id="SM00478">
    <property type="entry name" value="ENDO3c"/>
    <property type="match status" value="1"/>
</dbReference>
<feature type="binding site" evidence="12">
    <location>
        <position position="205"/>
    </location>
    <ligand>
        <name>[4Fe-4S] cluster</name>
        <dbReference type="ChEBI" id="CHEBI:49883"/>
    </ligand>
</feature>
<dbReference type="InterPro" id="IPR003265">
    <property type="entry name" value="HhH-GPD_domain"/>
</dbReference>
<evidence type="ECO:0000256" key="2">
    <source>
        <dbReference type="ARBA" id="ARBA00022485"/>
    </source>
</evidence>
<keyword evidence="9 12" id="KW-0234">DNA repair</keyword>
<dbReference type="AlphaFoldDB" id="A0AB74NA74"/>
<dbReference type="GO" id="GO:0046872">
    <property type="term" value="F:metal ion binding"/>
    <property type="evidence" value="ECO:0007669"/>
    <property type="project" value="UniProtKB-KW"/>
</dbReference>
<comment type="catalytic activity">
    <reaction evidence="12">
        <text>2'-deoxyribonucleotide-(2'-deoxyribose 5'-phosphate)-2'-deoxyribonucleotide-DNA = a 3'-end 2'-deoxyribonucleotide-(2,3-dehydro-2,3-deoxyribose 5'-phosphate)-DNA + a 5'-end 5'-phospho-2'-deoxyribonucleoside-DNA + H(+)</text>
        <dbReference type="Rhea" id="RHEA:66592"/>
        <dbReference type="Rhea" id="RHEA-COMP:13180"/>
        <dbReference type="Rhea" id="RHEA-COMP:16897"/>
        <dbReference type="Rhea" id="RHEA-COMP:17067"/>
        <dbReference type="ChEBI" id="CHEBI:15378"/>
        <dbReference type="ChEBI" id="CHEBI:136412"/>
        <dbReference type="ChEBI" id="CHEBI:157695"/>
        <dbReference type="ChEBI" id="CHEBI:167181"/>
        <dbReference type="EC" id="4.2.99.18"/>
    </reaction>
</comment>
<evidence type="ECO:0000256" key="11">
    <source>
        <dbReference type="ARBA" id="ARBA00023295"/>
    </source>
</evidence>
<evidence type="ECO:0000259" key="13">
    <source>
        <dbReference type="SMART" id="SM00478"/>
    </source>
</evidence>
<comment type="function">
    <text evidence="12">DNA repair enzyme that has both DNA N-glycosylase activity and AP-lyase activity. The DNA N-glycosylase activity releases various damaged pyrimidines from DNA by cleaving the N-glycosidic bond, leaving an AP (apurinic/apyrimidinic) site. The AP-lyase activity cleaves the phosphodiester bond 3' to the AP site by a beta-elimination, leaving a 3'-terminal unsaturated sugar and a product with a terminal 5'-phosphate.</text>
</comment>
<feature type="binding site" evidence="12">
    <location>
        <position position="196"/>
    </location>
    <ligand>
        <name>[4Fe-4S] cluster</name>
        <dbReference type="ChEBI" id="CHEBI:49883"/>
    </ligand>
</feature>
<dbReference type="RefSeq" id="WP_149058104.1">
    <property type="nucleotide sequence ID" value="NZ_VTIK01000005.1"/>
</dbReference>
<dbReference type="EMBL" id="VTIK01000005">
    <property type="protein sequence ID" value="TYU51942.1"/>
    <property type="molecule type" value="Genomic_DNA"/>
</dbReference>
<dbReference type="InterPro" id="IPR004036">
    <property type="entry name" value="Endonuclease-III-like_CS2"/>
</dbReference>
<dbReference type="Pfam" id="PF00633">
    <property type="entry name" value="HHH"/>
    <property type="match status" value="1"/>
</dbReference>
<keyword evidence="2 12" id="KW-0004">4Fe-4S</keyword>
<dbReference type="Pfam" id="PF00730">
    <property type="entry name" value="HhH-GPD"/>
    <property type="match status" value="1"/>
</dbReference>
<sequence length="219" mass="24856">MLSNKQTVLCIEEMAKMFPAAHCELVHKNTFELLVAVVLSAQCTDVLVNRVTASLFEKYHSPEDYLAVPLEELMDDIRSIGLYRNKAKNIQGLSEKILTEFNGEVPRTHAELESLPGVGRKTANVVLSVGFGIPAIAVDTHVERISKRLGICRWKDSVVEVEETLKRKLPKELWSDAHHYMIFFGRYHCKARNPECPTCPLLYLCREGKKQAKVREFDG</sequence>
<evidence type="ECO:0000256" key="6">
    <source>
        <dbReference type="ARBA" id="ARBA00023004"/>
    </source>
</evidence>
<dbReference type="InterPro" id="IPR011257">
    <property type="entry name" value="DNA_glycosylase"/>
</dbReference>
<dbReference type="NCBIfam" id="TIGR01083">
    <property type="entry name" value="nth"/>
    <property type="match status" value="1"/>
</dbReference>
<dbReference type="EC" id="4.2.99.18" evidence="12"/>
<dbReference type="InterPro" id="IPR000445">
    <property type="entry name" value="HhH_motif"/>
</dbReference>
<evidence type="ECO:0000313" key="15">
    <source>
        <dbReference type="Proteomes" id="UP000322220"/>
    </source>
</evidence>
<feature type="binding site" evidence="12">
    <location>
        <position position="199"/>
    </location>
    <ligand>
        <name>[4Fe-4S] cluster</name>
        <dbReference type="ChEBI" id="CHEBI:49883"/>
    </ligand>
</feature>
<proteinExistence type="inferred from homology"/>
<keyword evidence="14" id="KW-0540">Nuclease</keyword>
<comment type="cofactor">
    <cofactor evidence="12">
        <name>[4Fe-4S] cluster</name>
        <dbReference type="ChEBI" id="CHEBI:49883"/>
    </cofactor>
    <text evidence="12">Binds 1 [4Fe-4S] cluster.</text>
</comment>
<evidence type="ECO:0000256" key="8">
    <source>
        <dbReference type="ARBA" id="ARBA00023125"/>
    </source>
</evidence>
<name>A0AB74NA74_LISMN</name>
<keyword evidence="8 12" id="KW-0238">DNA-binding</keyword>
<dbReference type="GO" id="GO:0003677">
    <property type="term" value="F:DNA binding"/>
    <property type="evidence" value="ECO:0007669"/>
    <property type="project" value="UniProtKB-UniRule"/>
</dbReference>
<feature type="domain" description="HhH-GPD" evidence="13">
    <location>
        <begin position="39"/>
        <end position="187"/>
    </location>
</feature>
<dbReference type="HAMAP" id="MF_00942">
    <property type="entry name" value="Nth"/>
    <property type="match status" value="1"/>
</dbReference>
<dbReference type="FunFam" id="1.10.340.30:FF:000001">
    <property type="entry name" value="Endonuclease III"/>
    <property type="match status" value="1"/>
</dbReference>
<dbReference type="PANTHER" id="PTHR10359:SF18">
    <property type="entry name" value="ENDONUCLEASE III"/>
    <property type="match status" value="1"/>
</dbReference>
<dbReference type="GO" id="GO:0051539">
    <property type="term" value="F:4 iron, 4 sulfur cluster binding"/>
    <property type="evidence" value="ECO:0007669"/>
    <property type="project" value="UniProtKB-UniRule"/>
</dbReference>
<keyword evidence="4 12" id="KW-0227">DNA damage</keyword>
<dbReference type="GO" id="GO:0140078">
    <property type="term" value="F:class I DNA-(apurinic or apyrimidinic site) endonuclease activity"/>
    <property type="evidence" value="ECO:0007669"/>
    <property type="project" value="UniProtKB-EC"/>
</dbReference>